<evidence type="ECO:0000313" key="2">
    <source>
        <dbReference type="Proteomes" id="UP000678374"/>
    </source>
</evidence>
<dbReference type="Proteomes" id="UP000678374">
    <property type="component" value="Unassembled WGS sequence"/>
</dbReference>
<name>A0A940YNW0_9BURK</name>
<dbReference type="RefSeq" id="WP_210802993.1">
    <property type="nucleotide sequence ID" value="NZ_JAGQDE010000013.1"/>
</dbReference>
<proteinExistence type="predicted"/>
<protein>
    <submittedName>
        <fullName evidence="1">Uncharacterized protein</fullName>
    </submittedName>
</protein>
<organism evidence="1 2">
    <name type="scientific">Ideonella aquatica</name>
    <dbReference type="NCBI Taxonomy" id="2824119"/>
    <lineage>
        <taxon>Bacteria</taxon>
        <taxon>Pseudomonadati</taxon>
        <taxon>Pseudomonadota</taxon>
        <taxon>Betaproteobacteria</taxon>
        <taxon>Burkholderiales</taxon>
        <taxon>Sphaerotilaceae</taxon>
        <taxon>Ideonella</taxon>
    </lineage>
</organism>
<sequence length="114" mass="12557">MKRIFVPAGSGTDWRRLLAQPKPMTTAASWEGADGALPPEIATVLHRAQAATLAHAFDSPSDRRGDFERFALELGAQRMDPNVFWVPGFDKPAHCLVWCDGDPACRQVQWPSAL</sequence>
<evidence type="ECO:0000313" key="1">
    <source>
        <dbReference type="EMBL" id="MBQ0960322.1"/>
    </source>
</evidence>
<dbReference type="AlphaFoldDB" id="A0A940YNW0"/>
<keyword evidence="2" id="KW-1185">Reference proteome</keyword>
<reference evidence="1" key="1">
    <citation type="submission" date="2021-04" db="EMBL/GenBank/DDBJ databases">
        <title>The genome sequence of Ideonella sp. 4Y11.</title>
        <authorList>
            <person name="Liu Y."/>
        </authorList>
    </citation>
    <scope>NUCLEOTIDE SEQUENCE</scope>
    <source>
        <strain evidence="1">4Y11</strain>
    </source>
</reference>
<gene>
    <name evidence="1" type="ORF">KAK06_15310</name>
</gene>
<dbReference type="EMBL" id="JAGQDE010000013">
    <property type="protein sequence ID" value="MBQ0960322.1"/>
    <property type="molecule type" value="Genomic_DNA"/>
</dbReference>
<accession>A0A940YNW0</accession>
<comment type="caution">
    <text evidence="1">The sequence shown here is derived from an EMBL/GenBank/DDBJ whole genome shotgun (WGS) entry which is preliminary data.</text>
</comment>